<dbReference type="EMBL" id="MG922974">
    <property type="protein sequence ID" value="AVJ48932.1"/>
    <property type="molecule type" value="Genomic_DNA"/>
</dbReference>
<protein>
    <submittedName>
        <fullName evidence="1">Uncharacterized protein</fullName>
    </submittedName>
</protein>
<evidence type="ECO:0000313" key="1">
    <source>
        <dbReference type="EMBL" id="AVJ48932.1"/>
    </source>
</evidence>
<dbReference type="Proteomes" id="UP000241488">
    <property type="component" value="Segment"/>
</dbReference>
<dbReference type="KEGG" id="vg:55607652"/>
<evidence type="ECO:0000313" key="2">
    <source>
        <dbReference type="Proteomes" id="UP000241488"/>
    </source>
</evidence>
<reference evidence="2" key="1">
    <citation type="submission" date="2018-02" db="EMBL/GenBank/DDBJ databases">
        <title>Complete genome of Klebsiella pneumoniae Podoviridae bacteriophage KP8.</title>
        <authorList>
            <person name="Bokovaya O."/>
            <person name="Tikunov A."/>
            <person name="Morozova V."/>
        </authorList>
    </citation>
    <scope>NUCLEOTIDE SEQUENCE [LARGE SCALE GENOMIC DNA]</scope>
</reference>
<name>A0A2P1CCG2_9CAUD</name>
<sequence>MHSEAVSIQDIIRKKHNLKWEGYTFIKKVVRLAYDSPDFIYVEEVESRPTILKFFNKGKHLRIGIHYNSSTNRYKVTCFII</sequence>
<accession>A0A2P1CCG2</accession>
<proteinExistence type="predicted"/>
<keyword evidence="2" id="KW-1185">Reference proteome</keyword>
<organism evidence="1 2">
    <name type="scientific">Klebsiella phage KP8</name>
    <dbReference type="NCBI Taxonomy" id="2099850"/>
    <lineage>
        <taxon>Viruses</taxon>
        <taxon>Duplodnaviria</taxon>
        <taxon>Heunggongvirae</taxon>
        <taxon>Uroviricota</taxon>
        <taxon>Caudoviricetes</taxon>
        <taxon>Schitoviridae</taxon>
        <taxon>Enquatrovirinae</taxon>
        <taxon>Kaypoctavirus</taxon>
        <taxon>Kaypoctavirus KP8</taxon>
    </lineage>
</organism>
<dbReference type="RefSeq" id="YP_009837462.1">
    <property type="nucleotide sequence ID" value="NC_048700.1"/>
</dbReference>
<dbReference type="GeneID" id="55607652"/>